<gene>
    <name evidence="3" type="ORF">Tco_0682876</name>
</gene>
<evidence type="ECO:0000256" key="1">
    <source>
        <dbReference type="PROSITE-ProRule" id="PRU00047"/>
    </source>
</evidence>
<dbReference type="Gene3D" id="4.10.60.10">
    <property type="entry name" value="Zinc finger, CCHC-type"/>
    <property type="match status" value="1"/>
</dbReference>
<dbReference type="InterPro" id="IPR001878">
    <property type="entry name" value="Znf_CCHC"/>
</dbReference>
<accession>A0ABQ4XU13</accession>
<dbReference type="InterPro" id="IPR036875">
    <property type="entry name" value="Znf_CCHC_sf"/>
</dbReference>
<comment type="caution">
    <text evidence="3">The sequence shown here is derived from an EMBL/GenBank/DDBJ whole genome shotgun (WGS) entry which is preliminary data.</text>
</comment>
<reference evidence="3" key="1">
    <citation type="journal article" date="2022" name="Int. J. Mol. Sci.">
        <title>Draft Genome of Tanacetum Coccineum: Genomic Comparison of Closely Related Tanacetum-Family Plants.</title>
        <authorList>
            <person name="Yamashiro T."/>
            <person name="Shiraishi A."/>
            <person name="Nakayama K."/>
            <person name="Satake H."/>
        </authorList>
    </citation>
    <scope>NUCLEOTIDE SEQUENCE</scope>
</reference>
<protein>
    <submittedName>
        <fullName evidence="3">Retrovirus-related pol polyprotein from transposon TNT 1-94</fullName>
    </submittedName>
</protein>
<name>A0ABQ4XU13_9ASTR</name>
<dbReference type="PROSITE" id="PS50158">
    <property type="entry name" value="ZF_CCHC"/>
    <property type="match status" value="1"/>
</dbReference>
<keyword evidence="4" id="KW-1185">Reference proteome</keyword>
<dbReference type="SUPFAM" id="SSF57756">
    <property type="entry name" value="Retrovirus zinc finger-like domains"/>
    <property type="match status" value="1"/>
</dbReference>
<evidence type="ECO:0000259" key="2">
    <source>
        <dbReference type="PROSITE" id="PS50158"/>
    </source>
</evidence>
<reference evidence="3" key="2">
    <citation type="submission" date="2022-01" db="EMBL/GenBank/DDBJ databases">
        <authorList>
            <person name="Yamashiro T."/>
            <person name="Shiraishi A."/>
            <person name="Satake H."/>
            <person name="Nakayama K."/>
        </authorList>
    </citation>
    <scope>NUCLEOTIDE SEQUENCE</scope>
</reference>
<evidence type="ECO:0000313" key="3">
    <source>
        <dbReference type="EMBL" id="GJS68311.1"/>
    </source>
</evidence>
<feature type="domain" description="CCHC-type" evidence="2">
    <location>
        <begin position="178"/>
        <end position="192"/>
    </location>
</feature>
<dbReference type="EMBL" id="BQNB010009780">
    <property type="protein sequence ID" value="GJS68311.1"/>
    <property type="molecule type" value="Genomic_DNA"/>
</dbReference>
<organism evidence="3 4">
    <name type="scientific">Tanacetum coccineum</name>
    <dbReference type="NCBI Taxonomy" id="301880"/>
    <lineage>
        <taxon>Eukaryota</taxon>
        <taxon>Viridiplantae</taxon>
        <taxon>Streptophyta</taxon>
        <taxon>Embryophyta</taxon>
        <taxon>Tracheophyta</taxon>
        <taxon>Spermatophyta</taxon>
        <taxon>Magnoliopsida</taxon>
        <taxon>eudicotyledons</taxon>
        <taxon>Gunneridae</taxon>
        <taxon>Pentapetalae</taxon>
        <taxon>asterids</taxon>
        <taxon>campanulids</taxon>
        <taxon>Asterales</taxon>
        <taxon>Asteraceae</taxon>
        <taxon>Asteroideae</taxon>
        <taxon>Anthemideae</taxon>
        <taxon>Anthemidinae</taxon>
        <taxon>Tanacetum</taxon>
    </lineage>
</organism>
<evidence type="ECO:0000313" key="4">
    <source>
        <dbReference type="Proteomes" id="UP001151760"/>
    </source>
</evidence>
<keyword evidence="1" id="KW-0862">Zinc</keyword>
<dbReference type="Proteomes" id="UP001151760">
    <property type="component" value="Unassembled WGS sequence"/>
</dbReference>
<sequence length="219" mass="24734">MTKQERESMLYDEFDKFTSELGESIHSYYMRYAKLINDMKMIPMSMSNMKINTKFVNHLQHEWSRFVTAAKQARSLHSVNFDQLYAFLKHNEKDAKESPPLQSYAPTVVQQPPIIQPDTGFVVPTFLPTDDLIASLNKNVQGRQSQGFAGNAKKNQASGARVVNTVGNAGTNQPRVIRCYNCNGESHIAKHCTAKKRVKDSEWFKDTMLLAQAQEAGVG</sequence>
<keyword evidence="1" id="KW-0479">Metal-binding</keyword>
<keyword evidence="1" id="KW-0863">Zinc-finger</keyword>
<proteinExistence type="predicted"/>